<feature type="transmembrane region" description="Helical" evidence="2">
    <location>
        <begin position="142"/>
        <end position="160"/>
    </location>
</feature>
<dbReference type="Pfam" id="PF11992">
    <property type="entry name" value="TgpA_N"/>
    <property type="match status" value="2"/>
</dbReference>
<name>A0ABD4T491_9CYAN</name>
<dbReference type="InterPro" id="IPR052901">
    <property type="entry name" value="Bact_TGase-like"/>
</dbReference>
<protein>
    <submittedName>
        <fullName evidence="4">DUF3488 and DUF4129 domain-containing transglutaminase family protein</fullName>
    </submittedName>
</protein>
<dbReference type="EMBL" id="JTHE03000062">
    <property type="protein sequence ID" value="MCM1983491.1"/>
    <property type="molecule type" value="Genomic_DNA"/>
</dbReference>
<dbReference type="Gene3D" id="3.10.620.30">
    <property type="match status" value="1"/>
</dbReference>
<keyword evidence="2" id="KW-0812">Transmembrane</keyword>
<dbReference type="Pfam" id="PF01841">
    <property type="entry name" value="Transglut_core"/>
    <property type="match status" value="1"/>
</dbReference>
<keyword evidence="2" id="KW-0472">Membrane</keyword>
<feature type="region of interest" description="Disordered" evidence="1">
    <location>
        <begin position="254"/>
        <end position="277"/>
    </location>
</feature>
<reference evidence="4 5" key="1">
    <citation type="journal article" date="2015" name="Genome Announc.">
        <title>Draft Genome Sequence of Filamentous Marine Cyanobacterium Lyngbya confervoides Strain BDU141951.</title>
        <authorList>
            <person name="Chandrababunaidu M.M."/>
            <person name="Sen D."/>
            <person name="Tripathy S."/>
        </authorList>
    </citation>
    <scope>NUCLEOTIDE SEQUENCE [LARGE SCALE GENOMIC DNA]</scope>
    <source>
        <strain evidence="4 5">BDU141951</strain>
    </source>
</reference>
<accession>A0ABD4T491</accession>
<dbReference type="InterPro" id="IPR025403">
    <property type="entry name" value="TgpA-like_C"/>
</dbReference>
<feature type="domain" description="Transglutaminase-like" evidence="3">
    <location>
        <begin position="512"/>
        <end position="583"/>
    </location>
</feature>
<sequence length="766" mass="85961">MAGFNHWWSSVWPGRSFSAVLTNPWRQGPAQASAGRVEHSWVLRLWVQILVSVGIVATDVAAGSSNSLWAIPLSFAGAGWSWRSRRGPNRVAKIFIAVGMLVVLSLFLGRIVGQANDTRLVLAELLIQLQVLHTFDLPRRKDLGYSATIGLILMAVAATISETSLFGLFLLLFLAVGLPVLRLDYRSRLRLADPGMEVKGQQLRHLGLMFVGVALLGLMVFALMPRMPGYQLRTFPVSAPIDVQGEFNNQTIINPGYVRSGQRPGEENSQATDGATFSSSTASLPFNSTFYSGFNQEMDQTLRGTLEPQEVMRVRTQSPGFWRVMAFDRYTGKGWTISENDQTQTLRRSRWSYRFSIPQTTSLARTKEVVQTFSILDTFPNLIPALSSPRHVYFPTQEIALDQEQGLRSPVALEEGLTYTIVSDVPYRDRTQMRQAGENYPKAIRQKYLQVPEAIAPILQDQAKGFLARSDYQPSAPSEKALLLAQAMKQNFTLKPDLPALPAEKDLVQAFIEDYGGGYPDHFSTTLTLMLRSVGIPARLATGFAPGQFNPFTGLYLVKNTDAYALTEVYIPKQGWFAFDPIPGHPVVPPSIEDQERFPLLSQLWHWVAGWFPSPVKNILSQLWMWLGAALGSLTRLMSQGWVGLGIGLLGGGSMALALWGLGRLRSYWIYRAWRRQLEPMERVYQDLLQWLAQQGHPKDPAWTVLEFRGQLLETDLPLEVAEILQAYAGWRYGQVIQNLDYLQQRLRYLQKLKAKPTAVKDQVRV</sequence>
<evidence type="ECO:0000259" key="3">
    <source>
        <dbReference type="SMART" id="SM00460"/>
    </source>
</evidence>
<dbReference type="InterPro" id="IPR021878">
    <property type="entry name" value="TgpA_N"/>
</dbReference>
<organism evidence="4 5">
    <name type="scientific">Lyngbya confervoides BDU141951</name>
    <dbReference type="NCBI Taxonomy" id="1574623"/>
    <lineage>
        <taxon>Bacteria</taxon>
        <taxon>Bacillati</taxon>
        <taxon>Cyanobacteriota</taxon>
        <taxon>Cyanophyceae</taxon>
        <taxon>Oscillatoriophycideae</taxon>
        <taxon>Oscillatoriales</taxon>
        <taxon>Microcoleaceae</taxon>
        <taxon>Lyngbya</taxon>
    </lineage>
</organism>
<feature type="transmembrane region" description="Helical" evidence="2">
    <location>
        <begin position="45"/>
        <end position="71"/>
    </location>
</feature>
<dbReference type="InterPro" id="IPR038765">
    <property type="entry name" value="Papain-like_cys_pep_sf"/>
</dbReference>
<dbReference type="SUPFAM" id="SSF54001">
    <property type="entry name" value="Cysteine proteinases"/>
    <property type="match status" value="1"/>
</dbReference>
<comment type="caution">
    <text evidence="4">The sequence shown here is derived from an EMBL/GenBank/DDBJ whole genome shotgun (WGS) entry which is preliminary data.</text>
</comment>
<proteinExistence type="predicted"/>
<dbReference type="AlphaFoldDB" id="A0ABD4T491"/>
<keyword evidence="2" id="KW-1133">Transmembrane helix</keyword>
<dbReference type="SMART" id="SM00460">
    <property type="entry name" value="TGc"/>
    <property type="match status" value="1"/>
</dbReference>
<evidence type="ECO:0000313" key="5">
    <source>
        <dbReference type="Proteomes" id="UP000031561"/>
    </source>
</evidence>
<feature type="transmembrane region" description="Helical" evidence="2">
    <location>
        <begin position="642"/>
        <end position="662"/>
    </location>
</feature>
<dbReference type="RefSeq" id="WP_201277435.1">
    <property type="nucleotide sequence ID" value="NZ_JTHE03000062.1"/>
</dbReference>
<dbReference type="PANTHER" id="PTHR42736:SF1">
    <property type="entry name" value="PROTEIN-GLUTAMINE GAMMA-GLUTAMYLTRANSFERASE"/>
    <property type="match status" value="1"/>
</dbReference>
<feature type="transmembrane region" description="Helical" evidence="2">
    <location>
        <begin position="91"/>
        <end position="112"/>
    </location>
</feature>
<feature type="transmembrane region" description="Helical" evidence="2">
    <location>
        <begin position="166"/>
        <end position="185"/>
    </location>
</feature>
<dbReference type="Proteomes" id="UP000031561">
    <property type="component" value="Unassembled WGS sequence"/>
</dbReference>
<dbReference type="PANTHER" id="PTHR42736">
    <property type="entry name" value="PROTEIN-GLUTAMINE GAMMA-GLUTAMYLTRANSFERASE"/>
    <property type="match status" value="1"/>
</dbReference>
<dbReference type="Pfam" id="PF13559">
    <property type="entry name" value="DUF4129"/>
    <property type="match status" value="1"/>
</dbReference>
<feature type="transmembrane region" description="Helical" evidence="2">
    <location>
        <begin position="206"/>
        <end position="224"/>
    </location>
</feature>
<evidence type="ECO:0000256" key="2">
    <source>
        <dbReference type="SAM" id="Phobius"/>
    </source>
</evidence>
<keyword evidence="5" id="KW-1185">Reference proteome</keyword>
<feature type="compositionally biased region" description="Polar residues" evidence="1">
    <location>
        <begin position="267"/>
        <end position="277"/>
    </location>
</feature>
<gene>
    <name evidence="4" type="ORF">QQ91_0011750</name>
</gene>
<evidence type="ECO:0000313" key="4">
    <source>
        <dbReference type="EMBL" id="MCM1983491.1"/>
    </source>
</evidence>
<evidence type="ECO:0000256" key="1">
    <source>
        <dbReference type="SAM" id="MobiDB-lite"/>
    </source>
</evidence>
<dbReference type="InterPro" id="IPR002931">
    <property type="entry name" value="Transglutaminase-like"/>
</dbReference>